<evidence type="ECO:0000256" key="3">
    <source>
        <dbReference type="ARBA" id="ARBA00022722"/>
    </source>
</evidence>
<evidence type="ECO:0000256" key="2">
    <source>
        <dbReference type="ARBA" id="ARBA00022695"/>
    </source>
</evidence>
<keyword evidence="4" id="KW-0255">Endonuclease</keyword>
<reference evidence="9" key="2">
    <citation type="submission" date="2022-01" db="EMBL/GenBank/DDBJ databases">
        <authorList>
            <person name="Yamashiro T."/>
            <person name="Shiraishi A."/>
            <person name="Satake H."/>
            <person name="Nakayama K."/>
        </authorList>
    </citation>
    <scope>NUCLEOTIDE SEQUENCE</scope>
</reference>
<evidence type="ECO:0000256" key="6">
    <source>
        <dbReference type="ARBA" id="ARBA00022918"/>
    </source>
</evidence>
<keyword evidence="10" id="KW-1185">Reference proteome</keyword>
<dbReference type="Proteomes" id="UP001151760">
    <property type="component" value="Unassembled WGS sequence"/>
</dbReference>
<sequence>MDPNETDKVKRYIEGLPDSIQGSVMASKPKILQEAIELARSLMEQKVLTYAARQADNKKRMDNNPRNNHVQQLPYKKQNVARAYIVGLGEKKEYARTLPLCNKCMFHHNGSCATNCTNCKRVGYLARDCGNQGHYKSDFPKLKNKNHGNQSRNGEARGRDYALGGGEANPDSNIVTELGSFDAIIGMDWLSIYHAVIVCDEKIVRVSFGDETLIIHGDGSNNGKEYEEEAFQLLKRKLCSAPILALPVGTENFVVYYDASHKGLGVVLMKNEKVIAYASRQLKIHKKNYTTHDLELGAVVFALKIWRRYLYGANCTVFTDHKILQHILDLMELNMRQRCWLELLSNYNYEIRYLSRKANVVLDALSRKERIKPLRV</sequence>
<organism evidence="9 10">
    <name type="scientific">Tanacetum coccineum</name>
    <dbReference type="NCBI Taxonomy" id="301880"/>
    <lineage>
        <taxon>Eukaryota</taxon>
        <taxon>Viridiplantae</taxon>
        <taxon>Streptophyta</taxon>
        <taxon>Embryophyta</taxon>
        <taxon>Tracheophyta</taxon>
        <taxon>Spermatophyta</taxon>
        <taxon>Magnoliopsida</taxon>
        <taxon>eudicotyledons</taxon>
        <taxon>Gunneridae</taxon>
        <taxon>Pentapetalae</taxon>
        <taxon>asterids</taxon>
        <taxon>campanulids</taxon>
        <taxon>Asterales</taxon>
        <taxon>Asteraceae</taxon>
        <taxon>Asteroideae</taxon>
        <taxon>Anthemideae</taxon>
        <taxon>Anthemidinae</taxon>
        <taxon>Tanacetum</taxon>
    </lineage>
</organism>
<gene>
    <name evidence="9" type="ORF">Tco_0819453</name>
</gene>
<name>A0ABQ5AB90_9ASTR</name>
<evidence type="ECO:0000256" key="1">
    <source>
        <dbReference type="ARBA" id="ARBA00022679"/>
    </source>
</evidence>
<keyword evidence="1" id="KW-0808">Transferase</keyword>
<dbReference type="Pfam" id="PF17917">
    <property type="entry name" value="RT_RNaseH"/>
    <property type="match status" value="1"/>
</dbReference>
<evidence type="ECO:0000256" key="7">
    <source>
        <dbReference type="SAM" id="MobiDB-lite"/>
    </source>
</evidence>
<dbReference type="InterPro" id="IPR043502">
    <property type="entry name" value="DNA/RNA_pol_sf"/>
</dbReference>
<evidence type="ECO:0000313" key="10">
    <source>
        <dbReference type="Proteomes" id="UP001151760"/>
    </source>
</evidence>
<dbReference type="Pfam" id="PF08284">
    <property type="entry name" value="RVP_2"/>
    <property type="match status" value="1"/>
</dbReference>
<keyword evidence="2" id="KW-0548">Nucleotidyltransferase</keyword>
<dbReference type="InterPro" id="IPR041373">
    <property type="entry name" value="RT_RNaseH"/>
</dbReference>
<accession>A0ABQ5AB90</accession>
<evidence type="ECO:0000256" key="5">
    <source>
        <dbReference type="ARBA" id="ARBA00022801"/>
    </source>
</evidence>
<reference evidence="9" key="1">
    <citation type="journal article" date="2022" name="Int. J. Mol. Sci.">
        <title>Draft Genome of Tanacetum Coccineum: Genomic Comparison of Closely Related Tanacetum-Family Plants.</title>
        <authorList>
            <person name="Yamashiro T."/>
            <person name="Shiraishi A."/>
            <person name="Nakayama K."/>
            <person name="Satake H."/>
        </authorList>
    </citation>
    <scope>NUCLEOTIDE SEQUENCE</scope>
</reference>
<dbReference type="PANTHER" id="PTHR34072:SF52">
    <property type="entry name" value="RIBONUCLEASE H"/>
    <property type="match status" value="1"/>
</dbReference>
<dbReference type="PANTHER" id="PTHR34072">
    <property type="entry name" value="ENZYMATIC POLYPROTEIN-RELATED"/>
    <property type="match status" value="1"/>
</dbReference>
<dbReference type="CDD" id="cd09274">
    <property type="entry name" value="RNase_HI_RT_Ty3"/>
    <property type="match status" value="1"/>
</dbReference>
<dbReference type="GO" id="GO:0003964">
    <property type="term" value="F:RNA-directed DNA polymerase activity"/>
    <property type="evidence" value="ECO:0007669"/>
    <property type="project" value="UniProtKB-KW"/>
</dbReference>
<keyword evidence="3" id="KW-0540">Nuclease</keyword>
<evidence type="ECO:0000313" key="9">
    <source>
        <dbReference type="EMBL" id="GJS98283.1"/>
    </source>
</evidence>
<evidence type="ECO:0000259" key="8">
    <source>
        <dbReference type="Pfam" id="PF17917"/>
    </source>
</evidence>
<evidence type="ECO:0000256" key="4">
    <source>
        <dbReference type="ARBA" id="ARBA00022759"/>
    </source>
</evidence>
<protein>
    <submittedName>
        <fullName evidence="9">Reverse transcriptase domain-containing protein</fullName>
    </submittedName>
</protein>
<keyword evidence="6 9" id="KW-0695">RNA-directed DNA polymerase</keyword>
<proteinExistence type="predicted"/>
<feature type="domain" description="Reverse transcriptase RNase H-like" evidence="8">
    <location>
        <begin position="251"/>
        <end position="347"/>
    </location>
</feature>
<dbReference type="EMBL" id="BQNB010012031">
    <property type="protein sequence ID" value="GJS98283.1"/>
    <property type="molecule type" value="Genomic_DNA"/>
</dbReference>
<feature type="region of interest" description="Disordered" evidence="7">
    <location>
        <begin position="140"/>
        <end position="160"/>
    </location>
</feature>
<dbReference type="SUPFAM" id="SSF56672">
    <property type="entry name" value="DNA/RNA polymerases"/>
    <property type="match status" value="1"/>
</dbReference>
<keyword evidence="5" id="KW-0378">Hydrolase</keyword>
<comment type="caution">
    <text evidence="9">The sequence shown here is derived from an EMBL/GenBank/DDBJ whole genome shotgun (WGS) entry which is preliminary data.</text>
</comment>